<organism evidence="3 4">
    <name type="scientific">Latilactobacillus curvatus</name>
    <name type="common">Lactobacillus curvatus</name>
    <dbReference type="NCBI Taxonomy" id="28038"/>
    <lineage>
        <taxon>Bacteria</taxon>
        <taxon>Bacillati</taxon>
        <taxon>Bacillota</taxon>
        <taxon>Bacilli</taxon>
        <taxon>Lactobacillales</taxon>
        <taxon>Lactobacillaceae</taxon>
        <taxon>Latilactobacillus</taxon>
    </lineage>
</organism>
<reference evidence="3 4" key="1">
    <citation type="submission" date="2018-07" db="EMBL/GenBank/DDBJ databases">
        <title>Lactobacillus curvatus genome sequence.</title>
        <authorList>
            <person name="Prechtl R."/>
        </authorList>
    </citation>
    <scope>NUCLEOTIDE SEQUENCE [LARGE SCALE GENOMIC DNA]</scope>
    <source>
        <strain evidence="3 4">TMW 1.1928</strain>
        <plasmid evidence="3 4">p-1.1928_2</plasmid>
    </source>
</reference>
<evidence type="ECO:0000313" key="4">
    <source>
        <dbReference type="Proteomes" id="UP000257607"/>
    </source>
</evidence>
<name>A0A385AGW2_LATCU</name>
<proteinExistence type="predicted"/>
<dbReference type="AlphaFoldDB" id="A0A385AGW2"/>
<dbReference type="Proteomes" id="UP000257607">
    <property type="component" value="Plasmid p-1.1928_2"/>
</dbReference>
<evidence type="ECO:0000256" key="2">
    <source>
        <dbReference type="SAM" id="Phobius"/>
    </source>
</evidence>
<evidence type="ECO:0000256" key="1">
    <source>
        <dbReference type="SAM" id="MobiDB-lite"/>
    </source>
</evidence>
<gene>
    <name evidence="3" type="ORF">DT351_11000</name>
</gene>
<dbReference type="EMBL" id="CP031005">
    <property type="protein sequence ID" value="AXN36868.1"/>
    <property type="molecule type" value="Genomic_DNA"/>
</dbReference>
<feature type="region of interest" description="Disordered" evidence="1">
    <location>
        <begin position="211"/>
        <end position="244"/>
    </location>
</feature>
<geneLocation type="plasmid" evidence="3 4">
    <name>p-1.1928_2</name>
</geneLocation>
<keyword evidence="2" id="KW-0472">Membrane</keyword>
<keyword evidence="2" id="KW-1133">Transmembrane helix</keyword>
<protein>
    <submittedName>
        <fullName evidence="3">Uncharacterized protein</fullName>
    </submittedName>
</protein>
<evidence type="ECO:0000313" key="3">
    <source>
        <dbReference type="EMBL" id="AXN36868.1"/>
    </source>
</evidence>
<sequence>MFSDEINLKNHAGKKYRRFFWISLAILIPIMILGVATKSLTMKGGITPISSFKAGNNTFELAYVDRDVDRKEVTMQFYVQTNQIDPTDPIQAYVSSSRGGNVKKMPTHLKKINDSYYAVRIENVKPKLKDLFVTLETETDKKAPFNPVSATRISINVPEKNNLTVQSTDNYTNNYLRFMVKSTDKAISNKVKKIEQTNKKISEYRAELKSQEHTLSVQSHSDKSNTESRMKNTKGLISDQQKKVRSYKKSLANLEKSKQYYADKIKE</sequence>
<keyword evidence="3" id="KW-0614">Plasmid</keyword>
<dbReference type="RefSeq" id="WP_116843822.1">
    <property type="nucleotide sequence ID" value="NZ_CP031005.1"/>
</dbReference>
<feature type="compositionally biased region" description="Basic and acidic residues" evidence="1">
    <location>
        <begin position="220"/>
        <end position="230"/>
    </location>
</feature>
<feature type="transmembrane region" description="Helical" evidence="2">
    <location>
        <begin position="19"/>
        <end position="37"/>
    </location>
</feature>
<accession>A0A385AGW2</accession>
<keyword evidence="2" id="KW-0812">Transmembrane</keyword>